<keyword evidence="4" id="KW-0862">Zinc</keyword>
<accession>A0ABT8TS35</accession>
<evidence type="ECO:0000256" key="1">
    <source>
        <dbReference type="ARBA" id="ARBA00022670"/>
    </source>
</evidence>
<dbReference type="Gene3D" id="3.40.390.10">
    <property type="entry name" value="Collagenase (Catalytic Domain)"/>
    <property type="match status" value="1"/>
</dbReference>
<evidence type="ECO:0000256" key="5">
    <source>
        <dbReference type="SAM" id="MobiDB-lite"/>
    </source>
</evidence>
<feature type="transmembrane region" description="Helical" evidence="6">
    <location>
        <begin position="75"/>
        <end position="93"/>
    </location>
</feature>
<evidence type="ECO:0000313" key="8">
    <source>
        <dbReference type="EMBL" id="MDO3396760.1"/>
    </source>
</evidence>
<keyword evidence="3 8" id="KW-0378">Hydrolase</keyword>
<dbReference type="InterPro" id="IPR001818">
    <property type="entry name" value="Pept_M10_metallopeptidase"/>
</dbReference>
<dbReference type="EC" id="3.4.24.-" evidence="8"/>
<keyword evidence="1" id="KW-0645">Protease</keyword>
<dbReference type="Pfam" id="PF00413">
    <property type="entry name" value="Peptidase_M10"/>
    <property type="match status" value="1"/>
</dbReference>
<keyword evidence="2" id="KW-0479">Metal-binding</keyword>
<keyword evidence="6" id="KW-0472">Membrane</keyword>
<organism evidence="8 9">
    <name type="scientific">Nocardioides cremeus</name>
    <dbReference type="NCBI Taxonomy" id="3058044"/>
    <lineage>
        <taxon>Bacteria</taxon>
        <taxon>Bacillati</taxon>
        <taxon>Actinomycetota</taxon>
        <taxon>Actinomycetes</taxon>
        <taxon>Propionibacteriales</taxon>
        <taxon>Nocardioidaceae</taxon>
        <taxon>Nocardioides</taxon>
    </lineage>
</organism>
<dbReference type="GO" id="GO:0008237">
    <property type="term" value="F:metallopeptidase activity"/>
    <property type="evidence" value="ECO:0007669"/>
    <property type="project" value="UniProtKB-KW"/>
</dbReference>
<dbReference type="EMBL" id="JAULSC010000014">
    <property type="protein sequence ID" value="MDO3396760.1"/>
    <property type="molecule type" value="Genomic_DNA"/>
</dbReference>
<evidence type="ECO:0000256" key="2">
    <source>
        <dbReference type="ARBA" id="ARBA00022723"/>
    </source>
</evidence>
<feature type="domain" description="Peptidase M10 metallopeptidase" evidence="7">
    <location>
        <begin position="237"/>
        <end position="288"/>
    </location>
</feature>
<dbReference type="Proteomes" id="UP001168363">
    <property type="component" value="Unassembled WGS sequence"/>
</dbReference>
<comment type="caution">
    <text evidence="8">The sequence shown here is derived from an EMBL/GenBank/DDBJ whole genome shotgun (WGS) entry which is preliminary data.</text>
</comment>
<proteinExistence type="predicted"/>
<keyword evidence="6" id="KW-0812">Transmembrane</keyword>
<evidence type="ECO:0000259" key="7">
    <source>
        <dbReference type="Pfam" id="PF00413"/>
    </source>
</evidence>
<name>A0ABT8TS35_9ACTN</name>
<evidence type="ECO:0000313" key="9">
    <source>
        <dbReference type="Proteomes" id="UP001168363"/>
    </source>
</evidence>
<dbReference type="RefSeq" id="WP_302708954.1">
    <property type="nucleotide sequence ID" value="NZ_JAULSC010000014.1"/>
</dbReference>
<keyword evidence="6" id="KW-1133">Transmembrane helix</keyword>
<keyword evidence="8" id="KW-0482">Metalloprotease</keyword>
<evidence type="ECO:0000256" key="6">
    <source>
        <dbReference type="SAM" id="Phobius"/>
    </source>
</evidence>
<protein>
    <submittedName>
        <fullName evidence="8">Matrixin family metalloprotease</fullName>
        <ecNumber evidence="8">3.4.24.-</ecNumber>
    </submittedName>
</protein>
<reference evidence="8" key="1">
    <citation type="submission" date="2023-06" db="EMBL/GenBank/DDBJ databases">
        <title>Genome sequence of Nocardioides sp. SOB44.</title>
        <authorList>
            <person name="Zhang G."/>
        </authorList>
    </citation>
    <scope>NUCLEOTIDE SEQUENCE</scope>
    <source>
        <strain evidence="8">SOB44</strain>
    </source>
</reference>
<dbReference type="InterPro" id="IPR024079">
    <property type="entry name" value="MetalloPept_cat_dom_sf"/>
</dbReference>
<dbReference type="SUPFAM" id="SSF55486">
    <property type="entry name" value="Metalloproteases ('zincins'), catalytic domain"/>
    <property type="match status" value="1"/>
</dbReference>
<feature type="region of interest" description="Disordered" evidence="5">
    <location>
        <begin position="33"/>
        <end position="75"/>
    </location>
</feature>
<sequence length="313" mass="33377">MGFWQRRAHARAQRRWVRDMECRLAGLDGPDGLDPSFFDDSAAPTHGELYRAGGHGAPADPAPGQRDRRGRRSRGPVLPGLLVAAVLAGLIVARDPGATGTRVRELLGSNERLGEIVGISDGDGEYAFVRTQRGSEEPVTWSPCEEIPYVVNPDGAPVGWEEIVEESVETVEEASGFVFADEGETDDRDFDRRSVAAGAPSPVLIGWADADEVPALEGEVAGLGGSAWETRQVGPERFVTGMVALDTDTFDRLAGQRGGEQAMRAILVHELGHVLGLAHVDDDTQLMYGGNLVRTDLGDGDLEGLARLGAVGC</sequence>
<evidence type="ECO:0000256" key="3">
    <source>
        <dbReference type="ARBA" id="ARBA00022801"/>
    </source>
</evidence>
<gene>
    <name evidence="8" type="ORF">QWJ41_13605</name>
</gene>
<evidence type="ECO:0000256" key="4">
    <source>
        <dbReference type="ARBA" id="ARBA00022833"/>
    </source>
</evidence>
<keyword evidence="9" id="KW-1185">Reference proteome</keyword>